<accession>A0A7D6WFN6</accession>
<keyword evidence="10 17" id="KW-0249">Electron transport</keyword>
<gene>
    <name evidence="20" type="primary">ND4</name>
</gene>
<dbReference type="GO" id="GO:0042773">
    <property type="term" value="P:ATP synthesis coupled electron transport"/>
    <property type="evidence" value="ECO:0007669"/>
    <property type="project" value="InterPro"/>
</dbReference>
<dbReference type="EMBL" id="MT584160">
    <property type="protein sequence ID" value="QLY90118.1"/>
    <property type="molecule type" value="Genomic_DNA"/>
</dbReference>
<evidence type="ECO:0000313" key="20">
    <source>
        <dbReference type="EMBL" id="QLY90118.1"/>
    </source>
</evidence>
<keyword evidence="7 17" id="KW-0679">Respiratory chain</keyword>
<evidence type="ECO:0000256" key="2">
    <source>
        <dbReference type="ARBA" id="ARBA00004225"/>
    </source>
</evidence>
<dbReference type="GO" id="GO:0015990">
    <property type="term" value="P:electron transport coupled proton transport"/>
    <property type="evidence" value="ECO:0007669"/>
    <property type="project" value="TreeGrafter"/>
</dbReference>
<feature type="domain" description="NADH:ubiquinone oxidoreductase chain 4 N-terminal" evidence="19">
    <location>
        <begin position="1"/>
        <end position="100"/>
    </location>
</feature>
<sequence>MMKIFFFMSGIFFLMKNYWMVQMSFLLLMFLLIFNSMDLFNLVNLGYYFGMDLVSIILIMLSIWIIILMIMASFLFYLNNYNLLLYNLNMIILLLMLILTFSVLDIFMFYLFFESSLIPMLIMIFGWGFQCERVEASLYLLFYTLFVSFPLMGGIFYIYSVKKLMVMYFYNKLSFEMIYLYFMMIFAFLVKLPMVYTHIWLPKAHVEAPVAGSMILAGVMLKLGGYGLIRVLGMFLKVNMKMSSVFVVLSLWGGIYICLLCLHQLDFKKLVAYSSVVHMGIFLAGIMTMSSWGMMGAFFMLVGHGLCSSGLFSLINLNYERLYTRSLMVNSGMLNILPSFSLWWFLLLSSNMSAPFSLNLISEVSIINSLISYSFVCMFMIIFLFFFSSLYNLYLFMVSQHGKIIFLKNNFFNLSLREYLLMFLHWIPLNMLFLKMDFFCIFL</sequence>
<evidence type="ECO:0000256" key="11">
    <source>
        <dbReference type="ARBA" id="ARBA00022989"/>
    </source>
</evidence>
<dbReference type="Pfam" id="PF01059">
    <property type="entry name" value="Oxidored_q5_N"/>
    <property type="match status" value="1"/>
</dbReference>
<dbReference type="GO" id="GO:0003954">
    <property type="term" value="F:NADH dehydrogenase activity"/>
    <property type="evidence" value="ECO:0007669"/>
    <property type="project" value="TreeGrafter"/>
</dbReference>
<feature type="transmembrane region" description="Helical" evidence="17">
    <location>
        <begin position="55"/>
        <end position="77"/>
    </location>
</feature>
<dbReference type="GO" id="GO:0031966">
    <property type="term" value="C:mitochondrial membrane"/>
    <property type="evidence" value="ECO:0007669"/>
    <property type="project" value="UniProtKB-SubCell"/>
</dbReference>
<feature type="transmembrane region" description="Helical" evidence="17">
    <location>
        <begin position="110"/>
        <end position="129"/>
    </location>
</feature>
<feature type="transmembrane region" description="Helical" evidence="17">
    <location>
        <begin position="84"/>
        <end position="104"/>
    </location>
</feature>
<comment type="function">
    <text evidence="1">Core subunit of the mitochondrial membrane respiratory chain NADH dehydrogenase (Complex I) that is believed to belong to the minimal assembly required for catalysis. Complex I functions in the transfer of electrons from NADH to the respiratory chain. The immediate electron acceptor for the enzyme is believed to be ubiquinone.</text>
</comment>
<keyword evidence="9" id="KW-1278">Translocase</keyword>
<reference evidence="20" key="1">
    <citation type="submission" date="2020-06" db="EMBL/GenBank/DDBJ databases">
        <title>DNAmark Project.</title>
        <authorList>
            <person name="Leerhoei F."/>
        </authorList>
    </citation>
    <scope>NUCLEOTIDE SEQUENCE</scope>
    <source>
        <strain evidence="20">DM1316</strain>
    </source>
</reference>
<evidence type="ECO:0000256" key="15">
    <source>
        <dbReference type="ARBA" id="ARBA00023136"/>
    </source>
</evidence>
<name>A0A7D6WFN6_9NEOP</name>
<feature type="transmembrane region" description="Helical" evidence="17">
    <location>
        <begin position="242"/>
        <end position="263"/>
    </location>
</feature>
<evidence type="ECO:0000259" key="19">
    <source>
        <dbReference type="Pfam" id="PF01059"/>
    </source>
</evidence>
<dbReference type="GO" id="GO:0048039">
    <property type="term" value="F:ubiquinone binding"/>
    <property type="evidence" value="ECO:0007669"/>
    <property type="project" value="TreeGrafter"/>
</dbReference>
<feature type="transmembrane region" description="Helical" evidence="17">
    <location>
        <begin position="179"/>
        <end position="201"/>
    </location>
</feature>
<feature type="transmembrane region" description="Helical" evidence="17">
    <location>
        <begin position="416"/>
        <end position="434"/>
    </location>
</feature>
<proteinExistence type="inferred from homology"/>
<evidence type="ECO:0000256" key="6">
    <source>
        <dbReference type="ARBA" id="ARBA00022448"/>
    </source>
</evidence>
<keyword evidence="6 17" id="KW-0813">Transport</keyword>
<comment type="catalytic activity">
    <reaction evidence="16 17">
        <text>a ubiquinone + NADH + 5 H(+)(in) = a ubiquinol + NAD(+) + 4 H(+)(out)</text>
        <dbReference type="Rhea" id="RHEA:29091"/>
        <dbReference type="Rhea" id="RHEA-COMP:9565"/>
        <dbReference type="Rhea" id="RHEA-COMP:9566"/>
        <dbReference type="ChEBI" id="CHEBI:15378"/>
        <dbReference type="ChEBI" id="CHEBI:16389"/>
        <dbReference type="ChEBI" id="CHEBI:17976"/>
        <dbReference type="ChEBI" id="CHEBI:57540"/>
        <dbReference type="ChEBI" id="CHEBI:57945"/>
        <dbReference type="EC" id="7.1.1.2"/>
    </reaction>
</comment>
<dbReference type="EC" id="7.1.1.2" evidence="4 17"/>
<evidence type="ECO:0000256" key="3">
    <source>
        <dbReference type="ARBA" id="ARBA00009025"/>
    </source>
</evidence>
<dbReference type="AlphaFoldDB" id="A0A7D6WFN6"/>
<evidence type="ECO:0000256" key="8">
    <source>
        <dbReference type="ARBA" id="ARBA00022692"/>
    </source>
</evidence>
<evidence type="ECO:0000256" key="1">
    <source>
        <dbReference type="ARBA" id="ARBA00003257"/>
    </source>
</evidence>
<dbReference type="GO" id="GO:0008137">
    <property type="term" value="F:NADH dehydrogenase (ubiquinone) activity"/>
    <property type="evidence" value="ECO:0007669"/>
    <property type="project" value="UniProtKB-UniRule"/>
</dbReference>
<feature type="transmembrane region" description="Helical" evidence="17">
    <location>
        <begin position="366"/>
        <end position="395"/>
    </location>
</feature>
<evidence type="ECO:0000256" key="14">
    <source>
        <dbReference type="ARBA" id="ARBA00023128"/>
    </source>
</evidence>
<comment type="similarity">
    <text evidence="3 17">Belongs to the complex I subunit 4 family.</text>
</comment>
<keyword evidence="13 17" id="KW-0830">Ubiquinone</keyword>
<evidence type="ECO:0000256" key="16">
    <source>
        <dbReference type="ARBA" id="ARBA00049551"/>
    </source>
</evidence>
<evidence type="ECO:0000256" key="7">
    <source>
        <dbReference type="ARBA" id="ARBA00022660"/>
    </source>
</evidence>
<dbReference type="InterPro" id="IPR001750">
    <property type="entry name" value="ND/Mrp_TM"/>
</dbReference>
<evidence type="ECO:0000256" key="17">
    <source>
        <dbReference type="RuleBase" id="RU003297"/>
    </source>
</evidence>
<keyword evidence="11 17" id="KW-1133">Transmembrane helix</keyword>
<evidence type="ECO:0000256" key="9">
    <source>
        <dbReference type="ARBA" id="ARBA00022967"/>
    </source>
</evidence>
<protein>
    <recommendedName>
        <fullName evidence="5 17">NADH-ubiquinone oxidoreductase chain 4</fullName>
        <ecNumber evidence="4 17">7.1.1.2</ecNumber>
    </recommendedName>
</protein>
<comment type="subcellular location">
    <subcellularLocation>
        <location evidence="2 17">Mitochondrion membrane</location>
        <topology evidence="2 17">Multi-pass membrane protein</topology>
    </subcellularLocation>
</comment>
<evidence type="ECO:0000259" key="18">
    <source>
        <dbReference type="Pfam" id="PF00361"/>
    </source>
</evidence>
<evidence type="ECO:0000256" key="10">
    <source>
        <dbReference type="ARBA" id="ARBA00022982"/>
    </source>
</evidence>
<comment type="function">
    <text evidence="17">Core subunit of the mitochondrial membrane respiratory chain NADH dehydrogenase (Complex I) which catalyzes electron transfer from NADH through the respiratory chain, using ubiquinone as an electron acceptor. Essential for the catalytic activity and assembly of complex I.</text>
</comment>
<keyword evidence="12 17" id="KW-0520">NAD</keyword>
<feature type="transmembrane region" description="Helical" evidence="17">
    <location>
        <begin position="327"/>
        <end position="346"/>
    </location>
</feature>
<dbReference type="InterPro" id="IPR003918">
    <property type="entry name" value="NADH_UbQ_OxRdtase"/>
</dbReference>
<dbReference type="InterPro" id="IPR000260">
    <property type="entry name" value="NADH4_N"/>
</dbReference>
<evidence type="ECO:0000256" key="4">
    <source>
        <dbReference type="ARBA" id="ARBA00012944"/>
    </source>
</evidence>
<keyword evidence="14 17" id="KW-0496">Mitochondrion</keyword>
<feature type="transmembrane region" description="Helical" evidence="17">
    <location>
        <begin position="213"/>
        <end position="236"/>
    </location>
</feature>
<evidence type="ECO:0000256" key="12">
    <source>
        <dbReference type="ARBA" id="ARBA00023027"/>
    </source>
</evidence>
<dbReference type="PANTHER" id="PTHR43507:SF20">
    <property type="entry name" value="NADH-UBIQUINONE OXIDOREDUCTASE CHAIN 4"/>
    <property type="match status" value="1"/>
</dbReference>
<dbReference type="PANTHER" id="PTHR43507">
    <property type="entry name" value="NADH-UBIQUINONE OXIDOREDUCTASE CHAIN 4"/>
    <property type="match status" value="1"/>
</dbReference>
<feature type="domain" description="NADH:quinone oxidoreductase/Mrp antiporter transmembrane" evidence="18">
    <location>
        <begin position="105"/>
        <end position="386"/>
    </location>
</feature>
<organism evidence="20">
    <name type="scientific">Athripsodes aterrimus</name>
    <dbReference type="NCBI Taxonomy" id="699862"/>
    <lineage>
        <taxon>Eukaryota</taxon>
        <taxon>Metazoa</taxon>
        <taxon>Ecdysozoa</taxon>
        <taxon>Arthropoda</taxon>
        <taxon>Hexapoda</taxon>
        <taxon>Insecta</taxon>
        <taxon>Pterygota</taxon>
        <taxon>Neoptera</taxon>
        <taxon>Endopterygota</taxon>
        <taxon>Trichoptera</taxon>
        <taxon>Integripalpia</taxon>
        <taxon>Brevitentoria</taxon>
        <taxon>Leptoceroidea</taxon>
        <taxon>Leptoceridae</taxon>
        <taxon>Leptocerinae</taxon>
        <taxon>Athripsodini</taxon>
        <taxon>Athripsodes</taxon>
    </lineage>
</organism>
<feature type="transmembrane region" description="Helical" evidence="17">
    <location>
        <begin position="270"/>
        <end position="289"/>
    </location>
</feature>
<evidence type="ECO:0000256" key="5">
    <source>
        <dbReference type="ARBA" id="ARBA00021006"/>
    </source>
</evidence>
<geneLocation type="mitochondrion" evidence="20"/>
<dbReference type="PRINTS" id="PR01437">
    <property type="entry name" value="NUOXDRDTASE4"/>
</dbReference>
<keyword evidence="15 17" id="KW-0472">Membrane</keyword>
<evidence type="ECO:0000256" key="13">
    <source>
        <dbReference type="ARBA" id="ARBA00023075"/>
    </source>
</evidence>
<keyword evidence="8 17" id="KW-0812">Transmembrane</keyword>
<dbReference type="Pfam" id="PF00361">
    <property type="entry name" value="Proton_antipo_M"/>
    <property type="match status" value="1"/>
</dbReference>
<feature type="transmembrane region" description="Helical" evidence="17">
    <location>
        <begin position="295"/>
        <end position="315"/>
    </location>
</feature>
<feature type="transmembrane region" description="Helical" evidence="17">
    <location>
        <begin position="136"/>
        <end position="159"/>
    </location>
</feature>